<dbReference type="Pfam" id="PF00008">
    <property type="entry name" value="EGF"/>
    <property type="match status" value="2"/>
</dbReference>
<reference evidence="7" key="1">
    <citation type="submission" date="2016-06" db="UniProtKB">
        <authorList>
            <consortium name="WormBaseParasite"/>
        </authorList>
    </citation>
    <scope>IDENTIFICATION</scope>
</reference>
<organism evidence="7">
    <name type="scientific">Gongylonema pulchrum</name>
    <dbReference type="NCBI Taxonomy" id="637853"/>
    <lineage>
        <taxon>Eukaryota</taxon>
        <taxon>Metazoa</taxon>
        <taxon>Ecdysozoa</taxon>
        <taxon>Nematoda</taxon>
        <taxon>Chromadorea</taxon>
        <taxon>Rhabditida</taxon>
        <taxon>Spirurina</taxon>
        <taxon>Spiruromorpha</taxon>
        <taxon>Spiruroidea</taxon>
        <taxon>Gongylonematidae</taxon>
        <taxon>Gongylonema</taxon>
    </lineage>
</organism>
<dbReference type="GO" id="GO:0005509">
    <property type="term" value="F:calcium ion binding"/>
    <property type="evidence" value="ECO:0007669"/>
    <property type="project" value="InterPro"/>
</dbReference>
<evidence type="ECO:0000256" key="3">
    <source>
        <dbReference type="ARBA" id="ARBA00022737"/>
    </source>
</evidence>
<keyword evidence="3" id="KW-0677">Repeat</keyword>
<dbReference type="SMART" id="SM00181">
    <property type="entry name" value="EGF"/>
    <property type="match status" value="2"/>
</dbReference>
<dbReference type="PROSITE" id="PS50026">
    <property type="entry name" value="EGF_3"/>
    <property type="match status" value="2"/>
</dbReference>
<evidence type="ECO:0000256" key="4">
    <source>
        <dbReference type="ARBA" id="ARBA00023157"/>
    </source>
</evidence>
<dbReference type="FunFam" id="2.10.25.10:FF:000061">
    <property type="entry name" value="Delta-like protein"/>
    <property type="match status" value="1"/>
</dbReference>
<evidence type="ECO:0000259" key="6">
    <source>
        <dbReference type="PROSITE" id="PS50026"/>
    </source>
</evidence>
<keyword evidence="2" id="KW-0732">Signal</keyword>
<evidence type="ECO:0000256" key="5">
    <source>
        <dbReference type="PROSITE-ProRule" id="PRU00076"/>
    </source>
</evidence>
<dbReference type="PROSITE" id="PS00010">
    <property type="entry name" value="ASX_HYDROXYL"/>
    <property type="match status" value="1"/>
</dbReference>
<feature type="domain" description="EGF-like" evidence="6">
    <location>
        <begin position="34"/>
        <end position="69"/>
    </location>
</feature>
<dbReference type="WBParaSite" id="GPUH_0000325601-mRNA-1">
    <property type="protein sequence ID" value="GPUH_0000325601-mRNA-1"/>
    <property type="gene ID" value="GPUH_0000325601"/>
</dbReference>
<dbReference type="CDD" id="cd00054">
    <property type="entry name" value="EGF_CA"/>
    <property type="match status" value="1"/>
</dbReference>
<dbReference type="SUPFAM" id="SSF57196">
    <property type="entry name" value="EGF/Laminin"/>
    <property type="match status" value="3"/>
</dbReference>
<dbReference type="InterPro" id="IPR000152">
    <property type="entry name" value="EGF-type_Asp/Asn_hydroxyl_site"/>
</dbReference>
<evidence type="ECO:0000313" key="7">
    <source>
        <dbReference type="WBParaSite" id="GPUH_0000325601-mRNA-1"/>
    </source>
</evidence>
<keyword evidence="1 5" id="KW-0245">EGF-like domain</keyword>
<accession>A0A183D3G0</accession>
<name>A0A183D3G0_9BILA</name>
<dbReference type="AlphaFoldDB" id="A0A183D3G0"/>
<dbReference type="InterPro" id="IPR001881">
    <property type="entry name" value="EGF-like_Ca-bd_dom"/>
</dbReference>
<feature type="domain" description="EGF-like" evidence="6">
    <location>
        <begin position="1"/>
        <end position="32"/>
    </location>
</feature>
<dbReference type="PROSITE" id="PS01186">
    <property type="entry name" value="EGF_2"/>
    <property type="match status" value="2"/>
</dbReference>
<dbReference type="PANTHER" id="PTHR12916">
    <property type="entry name" value="CYTOCHROME C OXIDASE POLYPEPTIDE VIC-2"/>
    <property type="match status" value="1"/>
</dbReference>
<evidence type="ECO:0000256" key="1">
    <source>
        <dbReference type="ARBA" id="ARBA00022536"/>
    </source>
</evidence>
<feature type="disulfide bond" evidence="5">
    <location>
        <begin position="59"/>
        <end position="68"/>
    </location>
</feature>
<protein>
    <submittedName>
        <fullName evidence="7">EGF-like domain-containing protein</fullName>
    </submittedName>
</protein>
<dbReference type="SMART" id="SM00179">
    <property type="entry name" value="EGF_CA"/>
    <property type="match status" value="2"/>
</dbReference>
<dbReference type="GO" id="GO:0005112">
    <property type="term" value="F:Notch binding"/>
    <property type="evidence" value="ECO:0007669"/>
    <property type="project" value="TreeGrafter"/>
</dbReference>
<dbReference type="PANTHER" id="PTHR12916:SF4">
    <property type="entry name" value="UNINFLATABLE, ISOFORM C"/>
    <property type="match status" value="1"/>
</dbReference>
<dbReference type="GO" id="GO:0007219">
    <property type="term" value="P:Notch signaling pathway"/>
    <property type="evidence" value="ECO:0007669"/>
    <property type="project" value="TreeGrafter"/>
</dbReference>
<proteinExistence type="predicted"/>
<dbReference type="Gene3D" id="2.10.25.10">
    <property type="entry name" value="Laminin"/>
    <property type="match status" value="3"/>
</dbReference>
<sequence length="117" mass="13057">LDNPCAMNATCTDLVNDFRCECPPGFTGKRCHEKIKLCAQNPCINGLCVDMLHTLRCICEPGWTGELCNIKIDQCASNPCFNGATCKDQVHLNLFETSYVFAFTLPVLLLMPKRINK</sequence>
<evidence type="ECO:0000256" key="2">
    <source>
        <dbReference type="ARBA" id="ARBA00022729"/>
    </source>
</evidence>
<comment type="caution">
    <text evidence="5">Lacks conserved residue(s) required for the propagation of feature annotation.</text>
</comment>
<feature type="disulfide bond" evidence="5">
    <location>
        <begin position="22"/>
        <end position="31"/>
    </location>
</feature>
<feature type="disulfide bond" evidence="5">
    <location>
        <begin position="38"/>
        <end position="48"/>
    </location>
</feature>
<dbReference type="InterPro" id="IPR000742">
    <property type="entry name" value="EGF"/>
</dbReference>
<dbReference type="PROSITE" id="PS00022">
    <property type="entry name" value="EGF_1"/>
    <property type="match status" value="2"/>
</dbReference>
<keyword evidence="4 5" id="KW-1015">Disulfide bond</keyword>
<dbReference type="FunFam" id="2.10.25.10:FF:000279">
    <property type="entry name" value="Neurogenic locus notch 1"/>
    <property type="match status" value="1"/>
</dbReference>